<dbReference type="InterPro" id="IPR048395">
    <property type="entry name" value="Glyco_hydro_31_C"/>
</dbReference>
<accession>A0A1Y1U6Z8</accession>
<evidence type="ECO:0000256" key="7">
    <source>
        <dbReference type="ARBA" id="ARBA00023180"/>
    </source>
</evidence>
<dbReference type="RefSeq" id="XP_021868112.1">
    <property type="nucleotide sequence ID" value="XM_022017147.1"/>
</dbReference>
<dbReference type="GO" id="GO:0006491">
    <property type="term" value="P:N-glycan processing"/>
    <property type="evidence" value="ECO:0007669"/>
    <property type="project" value="TreeGrafter"/>
</dbReference>
<evidence type="ECO:0000256" key="4">
    <source>
        <dbReference type="ARBA" id="ARBA00022729"/>
    </source>
</evidence>
<feature type="domain" description="DUF5110" evidence="15">
    <location>
        <begin position="870"/>
        <end position="915"/>
    </location>
</feature>
<dbReference type="GeneID" id="33558956"/>
<dbReference type="PANTHER" id="PTHR22762:SF54">
    <property type="entry name" value="BCDNA.GH04962"/>
    <property type="match status" value="1"/>
</dbReference>
<evidence type="ECO:0000256" key="12">
    <source>
        <dbReference type="SAM" id="Phobius"/>
    </source>
</evidence>
<evidence type="ECO:0000259" key="14">
    <source>
        <dbReference type="Pfam" id="PF13802"/>
    </source>
</evidence>
<dbReference type="GO" id="GO:0017177">
    <property type="term" value="C:glucosidase II complex"/>
    <property type="evidence" value="ECO:0007669"/>
    <property type="project" value="TreeGrafter"/>
</dbReference>
<feature type="transmembrane region" description="Helical" evidence="12">
    <location>
        <begin position="47"/>
        <end position="70"/>
    </location>
</feature>
<comment type="pathway">
    <text evidence="2">Glycan metabolism; N-glycan metabolism.</text>
</comment>
<reference evidence="17 18" key="1">
    <citation type="submission" date="2017-03" db="EMBL/GenBank/DDBJ databases">
        <title>Widespread Adenine N6-methylation of Active Genes in Fungi.</title>
        <authorList>
            <consortium name="DOE Joint Genome Institute"/>
            <person name="Mondo S.J."/>
            <person name="Dannebaum R.O."/>
            <person name="Kuo R.C."/>
            <person name="Louie K.B."/>
            <person name="Bewick A.J."/>
            <person name="Labutti K."/>
            <person name="Haridas S."/>
            <person name="Kuo A."/>
            <person name="Salamov A."/>
            <person name="Ahrendt S.R."/>
            <person name="Lau R."/>
            <person name="Bowen B.P."/>
            <person name="Lipzen A."/>
            <person name="Sullivan W."/>
            <person name="Andreopoulos W.B."/>
            <person name="Clum A."/>
            <person name="Lindquist E."/>
            <person name="Daum C."/>
            <person name="Northen T.R."/>
            <person name="Ramamoorthy G."/>
            <person name="Schmitz R.J."/>
            <person name="Gryganskyi A."/>
            <person name="Culley D."/>
            <person name="Magnuson J."/>
            <person name="James T.Y."/>
            <person name="O'Malley M.A."/>
            <person name="Stajich J.E."/>
            <person name="Spatafora J.W."/>
            <person name="Visel A."/>
            <person name="Grigoriev I.V."/>
        </authorList>
    </citation>
    <scope>NUCLEOTIDE SEQUENCE [LARGE SCALE GENOMIC DNA]</scope>
    <source>
        <strain evidence="17 18">NRRL Y-17943</strain>
    </source>
</reference>
<keyword evidence="12" id="KW-1133">Transmembrane helix</keyword>
<dbReference type="SUPFAM" id="SSF51011">
    <property type="entry name" value="Glycosyl hydrolase domain"/>
    <property type="match status" value="1"/>
</dbReference>
<keyword evidence="6" id="KW-0256">Endoplasmic reticulum</keyword>
<proteinExistence type="inferred from homology"/>
<dbReference type="FunCoup" id="A0A1Y1U6Z8">
    <property type="interactions" value="415"/>
</dbReference>
<keyword evidence="12" id="KW-0472">Membrane</keyword>
<keyword evidence="7" id="KW-0325">Glycoprotein</keyword>
<dbReference type="EMBL" id="NBSH01000017">
    <property type="protein sequence ID" value="ORX33813.1"/>
    <property type="molecule type" value="Genomic_DNA"/>
</dbReference>
<organism evidence="17 18">
    <name type="scientific">Kockovaella imperatae</name>
    <dbReference type="NCBI Taxonomy" id="4999"/>
    <lineage>
        <taxon>Eukaryota</taxon>
        <taxon>Fungi</taxon>
        <taxon>Dikarya</taxon>
        <taxon>Basidiomycota</taxon>
        <taxon>Agaricomycotina</taxon>
        <taxon>Tremellomycetes</taxon>
        <taxon>Tremellales</taxon>
        <taxon>Cuniculitremaceae</taxon>
        <taxon>Kockovaella</taxon>
    </lineage>
</organism>
<evidence type="ECO:0000256" key="11">
    <source>
        <dbReference type="SAM" id="MobiDB-lite"/>
    </source>
</evidence>
<dbReference type="Pfam" id="PF17137">
    <property type="entry name" value="DUF5110"/>
    <property type="match status" value="1"/>
</dbReference>
<keyword evidence="8 10" id="KW-0326">Glycosidase</keyword>
<dbReference type="CDD" id="cd06603">
    <property type="entry name" value="GH31_GANC_GANAB_alpha"/>
    <property type="match status" value="1"/>
</dbReference>
<feature type="domain" description="Glycoside hydrolase family 31 N-terminal" evidence="14">
    <location>
        <begin position="139"/>
        <end position="382"/>
    </location>
</feature>
<dbReference type="Gene3D" id="2.60.40.1180">
    <property type="entry name" value="Golgi alpha-mannosidase II"/>
    <property type="match status" value="2"/>
</dbReference>
<evidence type="ECO:0000256" key="5">
    <source>
        <dbReference type="ARBA" id="ARBA00022801"/>
    </source>
</evidence>
<evidence type="ECO:0000259" key="16">
    <source>
        <dbReference type="Pfam" id="PF21365"/>
    </source>
</evidence>
<dbReference type="Pfam" id="PF21365">
    <property type="entry name" value="Glyco_hydro_31_3rd"/>
    <property type="match status" value="1"/>
</dbReference>
<dbReference type="Pfam" id="PF13802">
    <property type="entry name" value="Gal_mutarotas_2"/>
    <property type="match status" value="1"/>
</dbReference>
<evidence type="ECO:0000256" key="2">
    <source>
        <dbReference type="ARBA" id="ARBA00004833"/>
    </source>
</evidence>
<evidence type="ECO:0000313" key="17">
    <source>
        <dbReference type="EMBL" id="ORX33813.1"/>
    </source>
</evidence>
<dbReference type="InterPro" id="IPR033403">
    <property type="entry name" value="DUF5110"/>
</dbReference>
<dbReference type="GO" id="GO:0030246">
    <property type="term" value="F:carbohydrate binding"/>
    <property type="evidence" value="ECO:0007669"/>
    <property type="project" value="InterPro"/>
</dbReference>
<evidence type="ECO:0000256" key="6">
    <source>
        <dbReference type="ARBA" id="ARBA00022824"/>
    </source>
</evidence>
<gene>
    <name evidence="17" type="ORF">BD324DRAFT_638698</name>
</gene>
<evidence type="ECO:0000256" key="10">
    <source>
        <dbReference type="RuleBase" id="RU361185"/>
    </source>
</evidence>
<dbReference type="SUPFAM" id="SSF51445">
    <property type="entry name" value="(Trans)glycosidases"/>
    <property type="match status" value="1"/>
</dbReference>
<dbReference type="Gene3D" id="3.20.20.80">
    <property type="entry name" value="Glycosidases"/>
    <property type="match status" value="1"/>
</dbReference>
<dbReference type="PANTHER" id="PTHR22762">
    <property type="entry name" value="ALPHA-GLUCOSIDASE"/>
    <property type="match status" value="1"/>
</dbReference>
<dbReference type="Proteomes" id="UP000193218">
    <property type="component" value="Unassembled WGS sequence"/>
</dbReference>
<dbReference type="InterPro" id="IPR000322">
    <property type="entry name" value="Glyco_hydro_31_TIM"/>
</dbReference>
<evidence type="ECO:0000259" key="15">
    <source>
        <dbReference type="Pfam" id="PF17137"/>
    </source>
</evidence>
<dbReference type="Gene3D" id="2.60.40.1760">
    <property type="entry name" value="glycosyl hydrolase (family 31)"/>
    <property type="match status" value="1"/>
</dbReference>
<dbReference type="SUPFAM" id="SSF74650">
    <property type="entry name" value="Galactose mutarotase-like"/>
    <property type="match status" value="1"/>
</dbReference>
<keyword evidence="4" id="KW-0732">Signal</keyword>
<dbReference type="InterPro" id="IPR011013">
    <property type="entry name" value="Gal_mutarotase_sf_dom"/>
</dbReference>
<keyword evidence="12" id="KW-0812">Transmembrane</keyword>
<dbReference type="GO" id="GO:0090599">
    <property type="term" value="F:alpha-glucosidase activity"/>
    <property type="evidence" value="ECO:0007669"/>
    <property type="project" value="TreeGrafter"/>
</dbReference>
<name>A0A1Y1U6Z8_9TREE</name>
<feature type="region of interest" description="Disordered" evidence="11">
    <location>
        <begin position="23"/>
        <end position="42"/>
    </location>
</feature>
<feature type="domain" description="Glycoside hydrolase family 31 TIM barrel" evidence="13">
    <location>
        <begin position="425"/>
        <end position="751"/>
    </location>
</feature>
<dbReference type="OrthoDB" id="3237269at2759"/>
<evidence type="ECO:0000256" key="8">
    <source>
        <dbReference type="ARBA" id="ARBA00023295"/>
    </source>
</evidence>
<feature type="domain" description="Glycosyl hydrolase family 31 C-terminal" evidence="16">
    <location>
        <begin position="760"/>
        <end position="851"/>
    </location>
</feature>
<keyword evidence="5 10" id="KW-0378">Hydrolase</keyword>
<comment type="similarity">
    <text evidence="3 10">Belongs to the glycosyl hydrolase 31 family.</text>
</comment>
<dbReference type="GO" id="GO:0005975">
    <property type="term" value="P:carbohydrate metabolic process"/>
    <property type="evidence" value="ECO:0007669"/>
    <property type="project" value="InterPro"/>
</dbReference>
<dbReference type="AlphaFoldDB" id="A0A1Y1U6Z8"/>
<dbReference type="PROSITE" id="PS00129">
    <property type="entry name" value="GLYCOSYL_HYDROL_F31_1"/>
    <property type="match status" value="1"/>
</dbReference>
<dbReference type="Pfam" id="PF01055">
    <property type="entry name" value="Glyco_hydro_31_2nd"/>
    <property type="match status" value="1"/>
</dbReference>
<sequence>MPQKAPRRVCTIIRLSQTSAPLPCLPSHRRRGHRHRSRTSRMGSRRAVIPPLLLVFLLVLSSAAVTVMGVKHEDFKLCSQSSFCRRLRSIATKQSDAHPGSFQSPYSLGSPIPSPEVNGASWTWPVTSSLYPDIGFNLRIDILSQGDGIARVRMDEVGSRTPHKRYNETAKWALVNAEPSLAPTSAVKLSSSKTASILSFGSGQSLAVEHAPLKITMLRDGRPEIVLNERSLFHMEHFRTKAVDSPADPEAIQSEGEQAVLKGDEMDRSWFETADNDMFEESWKRWRDLKPKGPEALSLDITFPGVQHIYGLPEHASPLSLPDTVGSAARYSEPYRLFNVDIFEYLADSPMSLYGAIPLLHAHSKTSSVGVLNLVGSETWVDVLHDQADVHTHWMSESGILDVLLLPGPRPQQLFEQMAVLTGPTPLPPQWSTAYHQCRWNYIDEADVLEVDKKFDEVDIPLDVTWLDIEYAEEHKYFEWDKKHFPEPTRMLKKVEEKGRKMVAIVDPHIKNSDFRIANDAKRLDILIKDANKNDFTGFCWTGNSVWVDFFNPKSMEWWKEMFTFQVWEDSAKNLFIWNDMNEPSVFDGPEITVPKDSLHYDGWENRDVHNINGMLFHRATSEALVARETPSQRPFVLSRAFFAGSQRYGAIWTGDNMGTWDHMAGETAMLLSNNIGGMSFCGADVGGFFGNPSEEMLVRWYQAGAFMPFFRAHAHEDTRRREPFLYDEPIRGYIRDSIRLRYQLLPMWYNAFHDASISGVPIIKPQYVVFPEDEAGYAIDDQYYIGDSGILFKPVTSEGATKTDVYISDDQPYYDYFTHRLHPAASHSRRLTFDTPLSSYPLLIQGGHIIPSRQRVRRASPLMWQDPFTLTITVSKQGTATGQLYLDDGVSYGYQSGEYVWRQFDFTSSKTGAKLISSDRSTRQSEAVTQNAVTPYDESNLWAKSIAHVKIERIIILGLAAEPKSVTVAGQKLESTWRSGAAGNANKEGASSELVIKNPGVGVIGGWEVNLN</sequence>
<comment type="subcellular location">
    <subcellularLocation>
        <location evidence="1">Endoplasmic reticulum</location>
    </subcellularLocation>
</comment>
<comment type="caution">
    <text evidence="17">The sequence shown here is derived from an EMBL/GenBank/DDBJ whole genome shotgun (WGS) entry which is preliminary data.</text>
</comment>
<dbReference type="InParanoid" id="A0A1Y1U6Z8"/>
<evidence type="ECO:0000256" key="3">
    <source>
        <dbReference type="ARBA" id="ARBA00007806"/>
    </source>
</evidence>
<dbReference type="STRING" id="4999.A0A1Y1U6Z8"/>
<protein>
    <recommendedName>
        <fullName evidence="9">Glucosidase II subunit alpha</fullName>
    </recommendedName>
</protein>
<evidence type="ECO:0000313" key="18">
    <source>
        <dbReference type="Proteomes" id="UP000193218"/>
    </source>
</evidence>
<evidence type="ECO:0000259" key="13">
    <source>
        <dbReference type="Pfam" id="PF01055"/>
    </source>
</evidence>
<evidence type="ECO:0000256" key="1">
    <source>
        <dbReference type="ARBA" id="ARBA00004240"/>
    </source>
</evidence>
<dbReference type="InterPro" id="IPR017853">
    <property type="entry name" value="GH"/>
</dbReference>
<keyword evidence="18" id="KW-1185">Reference proteome</keyword>
<dbReference type="InterPro" id="IPR025887">
    <property type="entry name" value="Glyco_hydro_31_N_dom"/>
</dbReference>
<feature type="compositionally biased region" description="Basic residues" evidence="11">
    <location>
        <begin position="27"/>
        <end position="39"/>
    </location>
</feature>
<dbReference type="InterPro" id="IPR030458">
    <property type="entry name" value="Glyco_hydro_31_AS"/>
</dbReference>
<dbReference type="CDD" id="cd14752">
    <property type="entry name" value="GH31_N"/>
    <property type="match status" value="1"/>
</dbReference>
<evidence type="ECO:0000256" key="9">
    <source>
        <dbReference type="ARBA" id="ARBA00042895"/>
    </source>
</evidence>
<dbReference type="InterPro" id="IPR013780">
    <property type="entry name" value="Glyco_hydro_b"/>
</dbReference>